<organism evidence="2 3">
    <name type="scientific">Pedobacter albus</name>
    <dbReference type="NCBI Taxonomy" id="3113905"/>
    <lineage>
        <taxon>Bacteria</taxon>
        <taxon>Pseudomonadati</taxon>
        <taxon>Bacteroidota</taxon>
        <taxon>Sphingobacteriia</taxon>
        <taxon>Sphingobacteriales</taxon>
        <taxon>Sphingobacteriaceae</taxon>
        <taxon>Pedobacter</taxon>
    </lineage>
</organism>
<comment type="caution">
    <text evidence="2">The sequence shown here is derived from an EMBL/GenBank/DDBJ whole genome shotgun (WGS) entry which is preliminary data.</text>
</comment>
<gene>
    <name evidence="2" type="primary">traN</name>
    <name evidence="2" type="ORF">VRU48_14840</name>
</gene>
<evidence type="ECO:0000256" key="1">
    <source>
        <dbReference type="SAM" id="SignalP"/>
    </source>
</evidence>
<evidence type="ECO:0000313" key="3">
    <source>
        <dbReference type="Proteomes" id="UP001336835"/>
    </source>
</evidence>
<keyword evidence="1" id="KW-0732">Signal</keyword>
<dbReference type="EMBL" id="JAZDQT010000002">
    <property type="protein sequence ID" value="MEE1946398.1"/>
    <property type="molecule type" value="Genomic_DNA"/>
</dbReference>
<dbReference type="Proteomes" id="UP001336835">
    <property type="component" value="Unassembled WGS sequence"/>
</dbReference>
<dbReference type="Pfam" id="PF13595">
    <property type="entry name" value="DUF4138"/>
    <property type="match status" value="1"/>
</dbReference>
<name>A0ABU7IA83_9SPHI</name>
<dbReference type="InterPro" id="IPR022298">
    <property type="entry name" value="Conjug_transposon_TraN"/>
</dbReference>
<reference evidence="2 3" key="1">
    <citation type="submission" date="2024-01" db="EMBL/GenBank/DDBJ databases">
        <title>Pedobacter sp. nov., isolated from fresh soil.</title>
        <authorList>
            <person name="Le N.T.T."/>
        </authorList>
    </citation>
    <scope>NUCLEOTIDE SEQUENCE [LARGE SCALE GENOMIC DNA]</scope>
    <source>
        <strain evidence="2 3">KR3-3</strain>
    </source>
</reference>
<proteinExistence type="predicted"/>
<keyword evidence="3" id="KW-1185">Reference proteome</keyword>
<sequence length="276" mass="30611">MKRLFIALIALMAGVSANGQTPPASIHPDAVLQPLGLEITWHKTTLILFPAPIQSADRGDSYVLAEKVKGAENALKVKAGQKDFEQSNLQVITTDGKVYSFTVNYAAQPLATTIDLRKQPPFAPVTFKDVSLNSGQVAQYATIVSAKPFLKKGRYHKNGIELKLTGVYVKGDVLFLSYNLKNATPLSFEPASLRFFVRDKKKAKRTAIQDKEVQPLAMHYYGAPEQATGQTVVAVFPKFTIAEKKYFTLELMEQNGDRNPATRLDQRLLLRARTLQ</sequence>
<protein>
    <submittedName>
        <fullName evidence="2">Conjugative transposon protein TraN</fullName>
    </submittedName>
</protein>
<feature type="chain" id="PRO_5047259993" evidence="1">
    <location>
        <begin position="20"/>
        <end position="276"/>
    </location>
</feature>
<dbReference type="NCBIfam" id="TIGR03780">
    <property type="entry name" value="Bac_Flav_CT_N"/>
    <property type="match status" value="1"/>
</dbReference>
<feature type="signal peptide" evidence="1">
    <location>
        <begin position="1"/>
        <end position="19"/>
    </location>
</feature>
<accession>A0ABU7IA83</accession>
<evidence type="ECO:0000313" key="2">
    <source>
        <dbReference type="EMBL" id="MEE1946398.1"/>
    </source>
</evidence>
<dbReference type="RefSeq" id="WP_330108698.1">
    <property type="nucleotide sequence ID" value="NZ_JAZDQT010000002.1"/>
</dbReference>